<reference evidence="6" key="1">
    <citation type="journal article" date="2013" name="Nature">
        <title>Pan genome of the phytoplankton Emiliania underpins its global distribution.</title>
        <authorList>
            <person name="Read B.A."/>
            <person name="Kegel J."/>
            <person name="Klute M.J."/>
            <person name="Kuo A."/>
            <person name="Lefebvre S.C."/>
            <person name="Maumus F."/>
            <person name="Mayer C."/>
            <person name="Miller J."/>
            <person name="Monier A."/>
            <person name="Salamov A."/>
            <person name="Young J."/>
            <person name="Aguilar M."/>
            <person name="Claverie J.M."/>
            <person name="Frickenhaus S."/>
            <person name="Gonzalez K."/>
            <person name="Herman E.K."/>
            <person name="Lin Y.C."/>
            <person name="Napier J."/>
            <person name="Ogata H."/>
            <person name="Sarno A.F."/>
            <person name="Shmutz J."/>
            <person name="Schroeder D."/>
            <person name="de Vargas C."/>
            <person name="Verret F."/>
            <person name="von Dassow P."/>
            <person name="Valentin K."/>
            <person name="Van de Peer Y."/>
            <person name="Wheeler G."/>
            <person name="Dacks J.B."/>
            <person name="Delwiche C.F."/>
            <person name="Dyhrman S.T."/>
            <person name="Glockner G."/>
            <person name="John U."/>
            <person name="Richards T."/>
            <person name="Worden A.Z."/>
            <person name="Zhang X."/>
            <person name="Grigoriev I.V."/>
            <person name="Allen A.E."/>
            <person name="Bidle K."/>
            <person name="Borodovsky M."/>
            <person name="Bowler C."/>
            <person name="Brownlee C."/>
            <person name="Cock J.M."/>
            <person name="Elias M."/>
            <person name="Gladyshev V.N."/>
            <person name="Groth M."/>
            <person name="Guda C."/>
            <person name="Hadaegh A."/>
            <person name="Iglesias-Rodriguez M.D."/>
            <person name="Jenkins J."/>
            <person name="Jones B.M."/>
            <person name="Lawson T."/>
            <person name="Leese F."/>
            <person name="Lindquist E."/>
            <person name="Lobanov A."/>
            <person name="Lomsadze A."/>
            <person name="Malik S.B."/>
            <person name="Marsh M.E."/>
            <person name="Mackinder L."/>
            <person name="Mock T."/>
            <person name="Mueller-Roeber B."/>
            <person name="Pagarete A."/>
            <person name="Parker M."/>
            <person name="Probert I."/>
            <person name="Quesneville H."/>
            <person name="Raines C."/>
            <person name="Rensing S.A."/>
            <person name="Riano-Pachon D.M."/>
            <person name="Richier S."/>
            <person name="Rokitta S."/>
            <person name="Shiraiwa Y."/>
            <person name="Soanes D.M."/>
            <person name="van der Giezen M."/>
            <person name="Wahlund T.M."/>
            <person name="Williams B."/>
            <person name="Wilson W."/>
            <person name="Wolfe G."/>
            <person name="Wurch L.L."/>
        </authorList>
    </citation>
    <scope>NUCLEOTIDE SEQUENCE</scope>
</reference>
<dbReference type="Pfam" id="PF00347">
    <property type="entry name" value="Ribosomal_L6"/>
    <property type="match status" value="2"/>
</dbReference>
<protein>
    <recommendedName>
        <fullName evidence="4">Large ribosomal subunit protein uL6 alpha-beta domain-containing protein</fullName>
    </recommendedName>
</protein>
<keyword evidence="6" id="KW-1185">Reference proteome</keyword>
<accession>A0A0D3KQZ2</accession>
<dbReference type="SUPFAM" id="SSF56053">
    <property type="entry name" value="Ribosomal protein L6"/>
    <property type="match status" value="2"/>
</dbReference>
<dbReference type="Proteomes" id="UP000013827">
    <property type="component" value="Unassembled WGS sequence"/>
</dbReference>
<dbReference type="RefSeq" id="XP_005790606.1">
    <property type="nucleotide sequence ID" value="XM_005790549.1"/>
</dbReference>
<dbReference type="GeneID" id="17283447"/>
<dbReference type="OMA" id="YAHFPMK"/>
<dbReference type="EnsemblProtists" id="EOD38177">
    <property type="protein sequence ID" value="EOD38177"/>
    <property type="gene ID" value="EMIHUDRAFT_351730"/>
</dbReference>
<dbReference type="eggNOG" id="KOG3255">
    <property type="taxonomic scope" value="Eukaryota"/>
</dbReference>
<dbReference type="FunFam" id="3.90.930.12:FF:000004">
    <property type="entry name" value="60S ribosomal protein L9"/>
    <property type="match status" value="1"/>
</dbReference>
<dbReference type="InterPro" id="IPR036789">
    <property type="entry name" value="Ribosomal_uL6-like_a/b-dom_sf"/>
</dbReference>
<dbReference type="FunFam" id="3.90.930.12:FF:000003">
    <property type="entry name" value="60S ribosomal protein L9"/>
    <property type="match status" value="1"/>
</dbReference>
<name>A0A0D3KQZ2_EMIH1</name>
<evidence type="ECO:0000256" key="3">
    <source>
        <dbReference type="ARBA" id="ARBA00023274"/>
    </source>
</evidence>
<keyword evidence="3" id="KW-0687">Ribonucleoprotein</keyword>
<dbReference type="HOGENOM" id="CLU_065464_0_0_1"/>
<dbReference type="GO" id="GO:0019843">
    <property type="term" value="F:rRNA binding"/>
    <property type="evidence" value="ECO:0007669"/>
    <property type="project" value="InterPro"/>
</dbReference>
<dbReference type="PIRSF" id="PIRSF002162">
    <property type="entry name" value="Ribosomal_L6"/>
    <property type="match status" value="1"/>
</dbReference>
<sequence length="191" mass="21497">MKFTQKRQTFDIFDGVTFAIKSRAVKVTGPRGSLELSFKHMPIDIFFEEGSDERKVVVEKWFTGGKATASIRTCVSHMENAMTGVTKGFEYKMRFVYSHFPINVSITNGAKRVEIRNFLGEKVIRVVDALKDTTVKRSEDVKDEIVLSGNDIDAVSRTCALIQNICAVKNKDIRKFLDGIYVSAKSTVVKD</sequence>
<dbReference type="STRING" id="2903.R1DSR8"/>
<evidence type="ECO:0000313" key="5">
    <source>
        <dbReference type="EnsemblProtists" id="EOD38177"/>
    </source>
</evidence>
<dbReference type="GO" id="GO:0003735">
    <property type="term" value="F:structural constituent of ribosome"/>
    <property type="evidence" value="ECO:0007669"/>
    <property type="project" value="InterPro"/>
</dbReference>
<feature type="domain" description="Large ribosomal subunit protein uL6 alpha-beta" evidence="4">
    <location>
        <begin position="15"/>
        <end position="88"/>
    </location>
</feature>
<dbReference type="PANTHER" id="PTHR11655">
    <property type="entry name" value="60S/50S RIBOSOMAL PROTEIN L6/L9"/>
    <property type="match status" value="1"/>
</dbReference>
<evidence type="ECO:0000256" key="1">
    <source>
        <dbReference type="ARBA" id="ARBA00009356"/>
    </source>
</evidence>
<evidence type="ECO:0000259" key="4">
    <source>
        <dbReference type="Pfam" id="PF00347"/>
    </source>
</evidence>
<keyword evidence="2" id="KW-0689">Ribosomal protein</keyword>
<proteinExistence type="inferred from homology"/>
<dbReference type="GO" id="GO:0002181">
    <property type="term" value="P:cytoplasmic translation"/>
    <property type="evidence" value="ECO:0007669"/>
    <property type="project" value="TreeGrafter"/>
</dbReference>
<dbReference type="PANTHER" id="PTHR11655:SF16">
    <property type="entry name" value="60S RIBOSOMAL PROTEIN L9"/>
    <property type="match status" value="1"/>
</dbReference>
<comment type="similarity">
    <text evidence="1">Belongs to the universal ribosomal protein uL6 family.</text>
</comment>
<feature type="domain" description="Large ribosomal subunit protein uL6 alpha-beta" evidence="4">
    <location>
        <begin position="100"/>
        <end position="179"/>
    </location>
</feature>
<evidence type="ECO:0000256" key="2">
    <source>
        <dbReference type="ARBA" id="ARBA00022980"/>
    </source>
</evidence>
<dbReference type="GO" id="GO:0022625">
    <property type="term" value="C:cytosolic large ribosomal subunit"/>
    <property type="evidence" value="ECO:0007669"/>
    <property type="project" value="TreeGrafter"/>
</dbReference>
<dbReference type="AlphaFoldDB" id="A0A0D3KQZ2"/>
<evidence type="ECO:0000313" key="6">
    <source>
        <dbReference type="Proteomes" id="UP000013827"/>
    </source>
</evidence>
<dbReference type="InterPro" id="IPR020040">
    <property type="entry name" value="Ribosomal_uL6_a/b-dom"/>
</dbReference>
<organism evidence="5 6">
    <name type="scientific">Emiliania huxleyi (strain CCMP1516)</name>
    <dbReference type="NCBI Taxonomy" id="280463"/>
    <lineage>
        <taxon>Eukaryota</taxon>
        <taxon>Haptista</taxon>
        <taxon>Haptophyta</taxon>
        <taxon>Prymnesiophyceae</taxon>
        <taxon>Isochrysidales</taxon>
        <taxon>Noelaerhabdaceae</taxon>
        <taxon>Emiliania</taxon>
    </lineage>
</organism>
<reference evidence="5" key="2">
    <citation type="submission" date="2024-10" db="UniProtKB">
        <authorList>
            <consortium name="EnsemblProtists"/>
        </authorList>
    </citation>
    <scope>IDENTIFICATION</scope>
</reference>
<dbReference type="PaxDb" id="2903-EOD38177"/>
<dbReference type="KEGG" id="ehx:EMIHUDRAFT_351730"/>
<dbReference type="InterPro" id="IPR000702">
    <property type="entry name" value="Ribosomal_uL6-like"/>
</dbReference>
<dbReference type="Gene3D" id="3.90.930.12">
    <property type="entry name" value="Ribosomal protein L6, alpha-beta domain"/>
    <property type="match status" value="2"/>
</dbReference>